<dbReference type="Proteomes" id="UP001184861">
    <property type="component" value="Unassembled WGS sequence"/>
</dbReference>
<organism evidence="1 2">
    <name type="scientific">Chryseobacterium rhizosphaerae</name>
    <dbReference type="NCBI Taxonomy" id="395937"/>
    <lineage>
        <taxon>Bacteria</taxon>
        <taxon>Pseudomonadati</taxon>
        <taxon>Bacteroidota</taxon>
        <taxon>Flavobacteriia</taxon>
        <taxon>Flavobacteriales</taxon>
        <taxon>Weeksellaceae</taxon>
        <taxon>Chryseobacterium group</taxon>
        <taxon>Chryseobacterium</taxon>
    </lineage>
</organism>
<accession>A0AAE4C522</accession>
<reference evidence="1" key="1">
    <citation type="submission" date="2023-07" db="EMBL/GenBank/DDBJ databases">
        <title>Sorghum-associated microbial communities from plants grown in Nebraska, USA.</title>
        <authorList>
            <person name="Schachtman D."/>
        </authorList>
    </citation>
    <scope>NUCLEOTIDE SEQUENCE</scope>
    <source>
        <strain evidence="1">DS2360</strain>
    </source>
</reference>
<proteinExistence type="predicted"/>
<dbReference type="AlphaFoldDB" id="A0AAE4C522"/>
<dbReference type="RefSeq" id="WP_202271614.1">
    <property type="nucleotide sequence ID" value="NZ_JALGCC010000001.1"/>
</dbReference>
<evidence type="ECO:0000313" key="1">
    <source>
        <dbReference type="EMBL" id="MDR6529278.1"/>
    </source>
</evidence>
<evidence type="ECO:0000313" key="2">
    <source>
        <dbReference type="Proteomes" id="UP001184861"/>
    </source>
</evidence>
<name>A0AAE4C522_9FLAO</name>
<dbReference type="EMBL" id="JAVDQY010000009">
    <property type="protein sequence ID" value="MDR6529278.1"/>
    <property type="molecule type" value="Genomic_DNA"/>
</dbReference>
<comment type="caution">
    <text evidence="1">The sequence shown here is derived from an EMBL/GenBank/DDBJ whole genome shotgun (WGS) entry which is preliminary data.</text>
</comment>
<sequence length="167" mass="19735">MNIKKIIILISCVVVNFYFGQSEYRDAFTLKLKVDSVRFYQQEIKKSPYFVKDDILQIYPGEHLFIEAEVKNGKIETMKVVKDNINPEKTIEIDFSQNTEERKNNGMLLQVKNPFNISLMYDAMMYIVGDTRWIKTSIIPVKPQLQSFEMWNDPIISLVLDNWRLEK</sequence>
<protein>
    <submittedName>
        <fullName evidence="1">Uncharacterized protein</fullName>
    </submittedName>
</protein>
<gene>
    <name evidence="1" type="ORF">J2787_004722</name>
</gene>